<gene>
    <name evidence="2" type="ORF">DES32_1540</name>
</gene>
<evidence type="ECO:0000313" key="2">
    <source>
        <dbReference type="EMBL" id="REF87903.1"/>
    </source>
</evidence>
<keyword evidence="1" id="KW-0732">Signal</keyword>
<reference evidence="2 3" key="1">
    <citation type="submission" date="2018-08" db="EMBL/GenBank/DDBJ databases">
        <title>Genomic Encyclopedia of Type Strains, Phase IV (KMG-IV): sequencing the most valuable type-strain genomes for metagenomic binning, comparative biology and taxonomic classification.</title>
        <authorList>
            <person name="Goeker M."/>
        </authorList>
    </citation>
    <scope>NUCLEOTIDE SEQUENCE [LARGE SCALE GENOMIC DNA]</scope>
    <source>
        <strain evidence="2 3">BW863</strain>
    </source>
</reference>
<name>A0A3D9YYR5_9HYPH</name>
<feature type="signal peptide" evidence="1">
    <location>
        <begin position="1"/>
        <end position="21"/>
    </location>
</feature>
<accession>A0A3D9YYR5</accession>
<evidence type="ECO:0000256" key="1">
    <source>
        <dbReference type="SAM" id="SignalP"/>
    </source>
</evidence>
<protein>
    <recommendedName>
        <fullName evidence="4">YHS domain-containing protein</fullName>
    </recommendedName>
</protein>
<keyword evidence="3" id="KW-1185">Reference proteome</keyword>
<proteinExistence type="predicted"/>
<dbReference type="RefSeq" id="WP_115836044.1">
    <property type="nucleotide sequence ID" value="NZ_CP025086.1"/>
</dbReference>
<dbReference type="AlphaFoldDB" id="A0A3D9YYR5"/>
<evidence type="ECO:0000313" key="3">
    <source>
        <dbReference type="Proteomes" id="UP000256900"/>
    </source>
</evidence>
<sequence length="148" mass="15766">MAGPVDRLRGALLALSTLAFGAFGSAALAQSAEPTPPGAKTQQTFDSDMADTVQDPRIAAAQKSGKGVWKWVVPPVKMNGVFDDNDPIGLVAGKLIPADCSINWINPDTHKLYCFTSATSLVYFLDAPQNYLAQAEKSWQVLKGKPST</sequence>
<comment type="caution">
    <text evidence="2">The sequence shown here is derived from an EMBL/GenBank/DDBJ whole genome shotgun (WGS) entry which is preliminary data.</text>
</comment>
<dbReference type="OrthoDB" id="8434755at2"/>
<evidence type="ECO:0008006" key="4">
    <source>
        <dbReference type="Google" id="ProtNLM"/>
    </source>
</evidence>
<feature type="chain" id="PRO_5017698868" description="YHS domain-containing protein" evidence="1">
    <location>
        <begin position="22"/>
        <end position="148"/>
    </location>
</feature>
<dbReference type="EMBL" id="QUMO01000002">
    <property type="protein sequence ID" value="REF87903.1"/>
    <property type="molecule type" value="Genomic_DNA"/>
</dbReference>
<organism evidence="2 3">
    <name type="scientific">Methylovirgula ligni</name>
    <dbReference type="NCBI Taxonomy" id="569860"/>
    <lineage>
        <taxon>Bacteria</taxon>
        <taxon>Pseudomonadati</taxon>
        <taxon>Pseudomonadota</taxon>
        <taxon>Alphaproteobacteria</taxon>
        <taxon>Hyphomicrobiales</taxon>
        <taxon>Beijerinckiaceae</taxon>
        <taxon>Methylovirgula</taxon>
    </lineage>
</organism>
<dbReference type="Proteomes" id="UP000256900">
    <property type="component" value="Unassembled WGS sequence"/>
</dbReference>